<dbReference type="InterPro" id="IPR052029">
    <property type="entry name" value="PpiD_chaperone"/>
</dbReference>
<comment type="subcellular location">
    <subcellularLocation>
        <location evidence="1">Cell inner membrane</location>
        <topology evidence="1">Single-pass type II membrane protein</topology>
        <orientation evidence="1">Periplasmic side</orientation>
    </subcellularLocation>
</comment>
<keyword evidence="18" id="KW-1185">Reference proteome</keyword>
<dbReference type="RefSeq" id="WP_247200442.1">
    <property type="nucleotide sequence ID" value="NZ_JALKCG010000003.1"/>
</dbReference>
<evidence type="ECO:0000256" key="7">
    <source>
        <dbReference type="ARBA" id="ARBA00023136"/>
    </source>
</evidence>
<sequence length="633" mass="67427">MLDTLRKSASGIVAKILMGLLILSFGVWGIADVFRGFGSQTLATIGSTEITVPEFRQIYQERLQQISQQLKRGITPEQARAFGIPDQLLNEQLAEAALNDQAKAMGLALSDAEIARRVQSNPAFFGPGGAFDPNYFNQILRSNGYTEARFVTAERALALRQQLIQSLGGGIEVPQVLKDAVARYENEERSVNYAMLTAAALPAQAEPTDEELRSFFDARKAAFRAPEFRKVTVLALTPQALASTENVTDAEVEAAYNANLATYGTPEKRVVQQIVFPNADEAKAAADRIAAGTPFADIVTERKLDPKDVDLGDVTRADIIDKAVAGAAFSLPADGTSGVVNGRFGPVIVHVGAITPGATQPLAEVAPAIRAALQVNAAQRALLTRYDEIEDDRASGAQLSEIAGKAGLQLQTIETDAQGRAPDGSMIADFPGRAEVLRGAFATEVGAENDPVTLPQVNGQAGGYAWYEVASVTAPRERSFDEARAQVLERWKEDKTAQALDAKVEELKAKVAAGTKFDQAVNEAGLELRAANGLRRGRTADGVPQDIIAAVFETPEGGVGSSLAEGGDSRLLFQVLRAGVPTASAPNDKLVSDIRQSLENDVMTEYLVELQGSLGARVNRAALDQIVGTDAVN</sequence>
<dbReference type="Proteomes" id="UP001202867">
    <property type="component" value="Unassembled WGS sequence"/>
</dbReference>
<keyword evidence="4" id="KW-0997">Cell inner membrane</keyword>
<keyword evidence="6 15" id="KW-1133">Transmembrane helix</keyword>
<dbReference type="Pfam" id="PF13145">
    <property type="entry name" value="Rotamase_2"/>
    <property type="match status" value="1"/>
</dbReference>
<dbReference type="EMBL" id="JALKCG010000003">
    <property type="protein sequence ID" value="MCK0208449.1"/>
    <property type="molecule type" value="Genomic_DNA"/>
</dbReference>
<evidence type="ECO:0000256" key="10">
    <source>
        <dbReference type="ARBA" id="ARBA00031484"/>
    </source>
</evidence>
<evidence type="ECO:0000256" key="6">
    <source>
        <dbReference type="ARBA" id="ARBA00022989"/>
    </source>
</evidence>
<organism evidence="17 18">
    <name type="scientific">Ancylobacter koreensis</name>
    <dbReference type="NCBI Taxonomy" id="266121"/>
    <lineage>
        <taxon>Bacteria</taxon>
        <taxon>Pseudomonadati</taxon>
        <taxon>Pseudomonadota</taxon>
        <taxon>Alphaproteobacteria</taxon>
        <taxon>Hyphomicrobiales</taxon>
        <taxon>Xanthobacteraceae</taxon>
        <taxon>Ancylobacter</taxon>
    </lineage>
</organism>
<evidence type="ECO:0000256" key="12">
    <source>
        <dbReference type="ARBA" id="ARBA00040743"/>
    </source>
</evidence>
<dbReference type="SUPFAM" id="SSF54534">
    <property type="entry name" value="FKBP-like"/>
    <property type="match status" value="1"/>
</dbReference>
<evidence type="ECO:0000256" key="2">
    <source>
        <dbReference type="ARBA" id="ARBA00018370"/>
    </source>
</evidence>
<comment type="caution">
    <text evidence="17">The sequence shown here is derived from an EMBL/GenBank/DDBJ whole genome shotgun (WGS) entry which is preliminary data.</text>
</comment>
<dbReference type="InterPro" id="IPR000297">
    <property type="entry name" value="PPIase_PpiC"/>
</dbReference>
<evidence type="ECO:0000256" key="14">
    <source>
        <dbReference type="PROSITE-ProRule" id="PRU00278"/>
    </source>
</evidence>
<name>A0ABT0DMM1_9HYPH</name>
<feature type="domain" description="PpiC" evidence="16">
    <location>
        <begin position="266"/>
        <end position="353"/>
    </location>
</feature>
<evidence type="ECO:0000256" key="4">
    <source>
        <dbReference type="ARBA" id="ARBA00022519"/>
    </source>
</evidence>
<keyword evidence="8" id="KW-0143">Chaperone</keyword>
<evidence type="ECO:0000256" key="15">
    <source>
        <dbReference type="SAM" id="Phobius"/>
    </source>
</evidence>
<evidence type="ECO:0000313" key="18">
    <source>
        <dbReference type="Proteomes" id="UP001202867"/>
    </source>
</evidence>
<proteinExistence type="inferred from homology"/>
<reference evidence="18" key="1">
    <citation type="submission" date="2023-07" db="EMBL/GenBank/DDBJ databases">
        <title>Ancylobacter moscoviensis sp. nov., facultatively methylotrophic bacteria from activated sludge and the reclassification of Starkeya novella (Starkey 1934) Kelly et al. 2000 as Ancylobacter novellus comb. nov., Starkeya koreensis Im et al. 2006 as Ancylobacter koreensis comb.nov., Angulomicrobium tetraedrale Vasil'eva et al. 1986 as Ancylobacter tetraedralis comb. nov., Angulomicrobium amanitiforme Fritz et al. 2004 as Ancylobacter amanitiformis comb. nov. and Methylorhabdus multivorans Doronina et al. 1996 as Ancylobacter multivorans comb. nov. and emended description of the genus Ancylobacter.</title>
        <authorList>
            <person name="Doronina N."/>
            <person name="Chemodurova A."/>
            <person name="Grouzdev D."/>
            <person name="Koziaeva V."/>
            <person name="Shi W."/>
            <person name="Wu L."/>
            <person name="Kaparullina E."/>
        </authorList>
    </citation>
    <scope>NUCLEOTIDE SEQUENCE [LARGE SCALE GENOMIC DNA]</scope>
    <source>
        <strain evidence="18">Jip08</strain>
    </source>
</reference>
<evidence type="ECO:0000256" key="8">
    <source>
        <dbReference type="ARBA" id="ARBA00023186"/>
    </source>
</evidence>
<keyword evidence="3" id="KW-1003">Cell membrane</keyword>
<evidence type="ECO:0000256" key="11">
    <source>
        <dbReference type="ARBA" id="ARBA00038408"/>
    </source>
</evidence>
<comment type="similarity">
    <text evidence="11">Belongs to the PpiD chaperone family.</text>
</comment>
<keyword evidence="7 15" id="KW-0472">Membrane</keyword>
<keyword evidence="5 15" id="KW-0812">Transmembrane</keyword>
<dbReference type="Pfam" id="PF13624">
    <property type="entry name" value="SurA_N_3"/>
    <property type="match status" value="1"/>
</dbReference>
<keyword evidence="14" id="KW-0413">Isomerase</keyword>
<dbReference type="InterPro" id="IPR046357">
    <property type="entry name" value="PPIase_dom_sf"/>
</dbReference>
<protein>
    <recommendedName>
        <fullName evidence="2">Parvulin-like PPIase</fullName>
    </recommendedName>
    <alternativeName>
        <fullName evidence="9">Peptidyl-prolyl cis-trans isomerase plp</fullName>
    </alternativeName>
    <alternativeName>
        <fullName evidence="12">Periplasmic chaperone PpiD</fullName>
    </alternativeName>
    <alternativeName>
        <fullName evidence="13">Periplasmic folding chaperone</fullName>
    </alternativeName>
    <alternativeName>
        <fullName evidence="10">Rotamase plp</fullName>
    </alternativeName>
</protein>
<evidence type="ECO:0000256" key="5">
    <source>
        <dbReference type="ARBA" id="ARBA00022692"/>
    </source>
</evidence>
<evidence type="ECO:0000256" key="1">
    <source>
        <dbReference type="ARBA" id="ARBA00004382"/>
    </source>
</evidence>
<dbReference type="PANTHER" id="PTHR47529">
    <property type="entry name" value="PEPTIDYL-PROLYL CIS-TRANS ISOMERASE D"/>
    <property type="match status" value="1"/>
</dbReference>
<dbReference type="SUPFAM" id="SSF109998">
    <property type="entry name" value="Triger factor/SurA peptide-binding domain-like"/>
    <property type="match status" value="1"/>
</dbReference>
<dbReference type="PROSITE" id="PS50198">
    <property type="entry name" value="PPIC_PPIASE_2"/>
    <property type="match status" value="1"/>
</dbReference>
<evidence type="ECO:0000259" key="16">
    <source>
        <dbReference type="PROSITE" id="PS50198"/>
    </source>
</evidence>
<evidence type="ECO:0000256" key="13">
    <source>
        <dbReference type="ARBA" id="ARBA00042775"/>
    </source>
</evidence>
<dbReference type="Gene3D" id="3.10.50.40">
    <property type="match status" value="1"/>
</dbReference>
<dbReference type="Gene3D" id="1.10.4030.10">
    <property type="entry name" value="Porin chaperone SurA, peptide-binding domain"/>
    <property type="match status" value="1"/>
</dbReference>
<gene>
    <name evidence="17" type="ORF">MWN33_10445</name>
</gene>
<accession>A0ABT0DMM1</accession>
<evidence type="ECO:0000256" key="9">
    <source>
        <dbReference type="ARBA" id="ARBA00030642"/>
    </source>
</evidence>
<feature type="transmembrane region" description="Helical" evidence="15">
    <location>
        <begin position="12"/>
        <end position="31"/>
    </location>
</feature>
<dbReference type="InterPro" id="IPR027304">
    <property type="entry name" value="Trigger_fact/SurA_dom_sf"/>
</dbReference>
<evidence type="ECO:0000313" key="17">
    <source>
        <dbReference type="EMBL" id="MCK0208449.1"/>
    </source>
</evidence>
<keyword evidence="14" id="KW-0697">Rotamase</keyword>
<dbReference type="PANTHER" id="PTHR47529:SF1">
    <property type="entry name" value="PERIPLASMIC CHAPERONE PPID"/>
    <property type="match status" value="1"/>
</dbReference>
<evidence type="ECO:0000256" key="3">
    <source>
        <dbReference type="ARBA" id="ARBA00022475"/>
    </source>
</evidence>